<evidence type="ECO:0000313" key="3">
    <source>
        <dbReference type="EMBL" id="GAA4772057.1"/>
    </source>
</evidence>
<name>A0ABP9A1D6_9FLAO</name>
<reference evidence="4" key="1">
    <citation type="journal article" date="2019" name="Int. J. Syst. Evol. Microbiol.">
        <title>The Global Catalogue of Microorganisms (GCM) 10K type strain sequencing project: providing services to taxonomists for standard genome sequencing and annotation.</title>
        <authorList>
            <consortium name="The Broad Institute Genomics Platform"/>
            <consortium name="The Broad Institute Genome Sequencing Center for Infectious Disease"/>
            <person name="Wu L."/>
            <person name="Ma J."/>
        </authorList>
    </citation>
    <scope>NUCLEOTIDE SEQUENCE [LARGE SCALE GENOMIC DNA]</scope>
    <source>
        <strain evidence="4">JCM 18198</strain>
    </source>
</reference>
<evidence type="ECO:0000256" key="1">
    <source>
        <dbReference type="PROSITE-ProRule" id="PRU00169"/>
    </source>
</evidence>
<dbReference type="PANTHER" id="PTHR43228">
    <property type="entry name" value="TWO-COMPONENT RESPONSE REGULATOR"/>
    <property type="match status" value="1"/>
</dbReference>
<feature type="domain" description="Response regulatory" evidence="2">
    <location>
        <begin position="5"/>
        <end position="127"/>
    </location>
</feature>
<dbReference type="Gene3D" id="3.40.50.2300">
    <property type="match status" value="1"/>
</dbReference>
<dbReference type="EMBL" id="BAABIP010000018">
    <property type="protein sequence ID" value="GAA4772057.1"/>
    <property type="molecule type" value="Genomic_DNA"/>
</dbReference>
<dbReference type="InterPro" id="IPR052048">
    <property type="entry name" value="ST_Response_Regulator"/>
</dbReference>
<dbReference type="PANTHER" id="PTHR43228:SF1">
    <property type="entry name" value="TWO-COMPONENT RESPONSE REGULATOR ARR22"/>
    <property type="match status" value="1"/>
</dbReference>
<evidence type="ECO:0000313" key="4">
    <source>
        <dbReference type="Proteomes" id="UP001500141"/>
    </source>
</evidence>
<dbReference type="InterPro" id="IPR011006">
    <property type="entry name" value="CheY-like_superfamily"/>
</dbReference>
<accession>A0ABP9A1D6</accession>
<dbReference type="Pfam" id="PF00072">
    <property type="entry name" value="Response_reg"/>
    <property type="match status" value="1"/>
</dbReference>
<dbReference type="CDD" id="cd17546">
    <property type="entry name" value="REC_hyHK_CKI1_RcsC-like"/>
    <property type="match status" value="1"/>
</dbReference>
<organism evidence="3 4">
    <name type="scientific">Flavobacterium hankyongi</name>
    <dbReference type="NCBI Taxonomy" id="1176532"/>
    <lineage>
        <taxon>Bacteria</taxon>
        <taxon>Pseudomonadati</taxon>
        <taxon>Bacteroidota</taxon>
        <taxon>Flavobacteriia</taxon>
        <taxon>Flavobacteriales</taxon>
        <taxon>Flavobacteriaceae</taxon>
        <taxon>Flavobacterium</taxon>
    </lineage>
</organism>
<sequence>MLKKHFFIVDDDPIAIMILKKLLIKCDFNITPLSFKNGEEALDHFKNNYSSSNQYIVFLDINMPIMNGWEFLNSLETFTTPNTTRVFLVTSSVDETDKIRANQSPFVSRFLSKPLSVATLDELIKVN</sequence>
<dbReference type="Proteomes" id="UP001500141">
    <property type="component" value="Unassembled WGS sequence"/>
</dbReference>
<evidence type="ECO:0000259" key="2">
    <source>
        <dbReference type="PROSITE" id="PS50110"/>
    </source>
</evidence>
<dbReference type="RefSeq" id="WP_264544660.1">
    <property type="nucleotide sequence ID" value="NZ_BAABIP010000018.1"/>
</dbReference>
<protein>
    <submittedName>
        <fullName evidence="3">Response regulator</fullName>
    </submittedName>
</protein>
<keyword evidence="1" id="KW-0597">Phosphoprotein</keyword>
<dbReference type="SMART" id="SM00448">
    <property type="entry name" value="REC"/>
    <property type="match status" value="1"/>
</dbReference>
<dbReference type="PROSITE" id="PS50110">
    <property type="entry name" value="RESPONSE_REGULATORY"/>
    <property type="match status" value="1"/>
</dbReference>
<proteinExistence type="predicted"/>
<comment type="caution">
    <text evidence="3">The sequence shown here is derived from an EMBL/GenBank/DDBJ whole genome shotgun (WGS) entry which is preliminary data.</text>
</comment>
<gene>
    <name evidence="3" type="ORF">GCM10023230_23050</name>
</gene>
<keyword evidence="4" id="KW-1185">Reference proteome</keyword>
<feature type="modified residue" description="4-aspartylphosphate" evidence="1">
    <location>
        <position position="60"/>
    </location>
</feature>
<dbReference type="InterPro" id="IPR001789">
    <property type="entry name" value="Sig_transdc_resp-reg_receiver"/>
</dbReference>
<dbReference type="SUPFAM" id="SSF52172">
    <property type="entry name" value="CheY-like"/>
    <property type="match status" value="1"/>
</dbReference>